<keyword evidence="2" id="KW-0732">Signal</keyword>
<evidence type="ECO:0000256" key="2">
    <source>
        <dbReference type="SAM" id="SignalP"/>
    </source>
</evidence>
<accession>A0A1V6RAW4</accession>
<organism evidence="3 4">
    <name type="scientific">Penicillium solitum</name>
    <dbReference type="NCBI Taxonomy" id="60172"/>
    <lineage>
        <taxon>Eukaryota</taxon>
        <taxon>Fungi</taxon>
        <taxon>Dikarya</taxon>
        <taxon>Ascomycota</taxon>
        <taxon>Pezizomycotina</taxon>
        <taxon>Eurotiomycetes</taxon>
        <taxon>Eurotiomycetidae</taxon>
        <taxon>Eurotiales</taxon>
        <taxon>Aspergillaceae</taxon>
        <taxon>Penicillium</taxon>
    </lineage>
</organism>
<keyword evidence="4" id="KW-1185">Reference proteome</keyword>
<dbReference type="Proteomes" id="UP000191612">
    <property type="component" value="Unassembled WGS sequence"/>
</dbReference>
<sequence>MTTRTSRIGTMLISMLNLLFLKSRPQINIDNTPLSPNGKGSRQQRGGNKLSSAKPNISTAAKANRGYVCPYDLLGPGLAIKYSYGVVIVFRLLPQVPGQRHLKASNLKNEAFDLWPLCPFAIGHQVATFLVLGRDPDLLPRPIMEERAGSEPQSAQLALEAWPYPNARIRTASMV</sequence>
<name>A0A1V6RAW4_9EURO</name>
<feature type="region of interest" description="Disordered" evidence="1">
    <location>
        <begin position="31"/>
        <end position="54"/>
    </location>
</feature>
<dbReference type="EMBL" id="MDYO01000009">
    <property type="protein sequence ID" value="OQD98423.1"/>
    <property type="molecule type" value="Genomic_DNA"/>
</dbReference>
<reference evidence="4" key="1">
    <citation type="journal article" date="2017" name="Nat. Microbiol.">
        <title>Global analysis of biosynthetic gene clusters reveals vast potential of secondary metabolite production in Penicillium species.</title>
        <authorList>
            <person name="Nielsen J.C."/>
            <person name="Grijseels S."/>
            <person name="Prigent S."/>
            <person name="Ji B."/>
            <person name="Dainat J."/>
            <person name="Nielsen K.F."/>
            <person name="Frisvad J.C."/>
            <person name="Workman M."/>
            <person name="Nielsen J."/>
        </authorList>
    </citation>
    <scope>NUCLEOTIDE SEQUENCE [LARGE SCALE GENOMIC DNA]</scope>
    <source>
        <strain evidence="4">IBT 29525</strain>
    </source>
</reference>
<protein>
    <submittedName>
        <fullName evidence="3">Uncharacterized protein</fullName>
    </submittedName>
</protein>
<evidence type="ECO:0000256" key="1">
    <source>
        <dbReference type="SAM" id="MobiDB-lite"/>
    </source>
</evidence>
<feature type="chain" id="PRO_5013048362" evidence="2">
    <location>
        <begin position="26"/>
        <end position="175"/>
    </location>
</feature>
<evidence type="ECO:0000313" key="3">
    <source>
        <dbReference type="EMBL" id="OQD98423.1"/>
    </source>
</evidence>
<gene>
    <name evidence="3" type="ORF">PENSOL_c009G00190</name>
</gene>
<evidence type="ECO:0000313" key="4">
    <source>
        <dbReference type="Proteomes" id="UP000191612"/>
    </source>
</evidence>
<comment type="caution">
    <text evidence="3">The sequence shown here is derived from an EMBL/GenBank/DDBJ whole genome shotgun (WGS) entry which is preliminary data.</text>
</comment>
<proteinExistence type="predicted"/>
<dbReference type="AlphaFoldDB" id="A0A1V6RAW4"/>
<feature type="signal peptide" evidence="2">
    <location>
        <begin position="1"/>
        <end position="25"/>
    </location>
</feature>